<dbReference type="GO" id="GO:0016747">
    <property type="term" value="F:acyltransferase activity, transferring groups other than amino-acyl groups"/>
    <property type="evidence" value="ECO:0007669"/>
    <property type="project" value="InterPro"/>
</dbReference>
<dbReference type="InterPro" id="IPR016181">
    <property type="entry name" value="Acyl_CoA_acyltransferase"/>
</dbReference>
<dbReference type="Proteomes" id="UP000323067">
    <property type="component" value="Chromosome vi"/>
</dbReference>
<feature type="domain" description="N-acetyltransferase" evidence="4">
    <location>
        <begin position="27"/>
        <end position="184"/>
    </location>
</feature>
<gene>
    <name evidence="5" type="ORF">A9K55_006068</name>
</gene>
<dbReference type="InterPro" id="IPR000182">
    <property type="entry name" value="GNAT_dom"/>
</dbReference>
<dbReference type="Pfam" id="PF13302">
    <property type="entry name" value="Acetyltransf_3"/>
    <property type="match status" value="1"/>
</dbReference>
<dbReference type="InterPro" id="IPR051531">
    <property type="entry name" value="N-acetyltransferase"/>
</dbReference>
<organism evidence="5 6">
    <name type="scientific">Cordyceps militaris</name>
    <name type="common">Caterpillar fungus</name>
    <name type="synonym">Clavaria militaris</name>
    <dbReference type="NCBI Taxonomy" id="73501"/>
    <lineage>
        <taxon>Eukaryota</taxon>
        <taxon>Fungi</taxon>
        <taxon>Dikarya</taxon>
        <taxon>Ascomycota</taxon>
        <taxon>Pezizomycotina</taxon>
        <taxon>Sordariomycetes</taxon>
        <taxon>Hypocreomycetidae</taxon>
        <taxon>Hypocreales</taxon>
        <taxon>Cordycipitaceae</taxon>
        <taxon>Cordyceps</taxon>
    </lineage>
</organism>
<accession>A0A2H4SBU7</accession>
<reference evidence="5 6" key="1">
    <citation type="journal article" date="2017" name="BMC Genomics">
        <title>Chromosome level assembly and secondary metabolite potential of the parasitic fungus Cordyceps militaris.</title>
        <authorList>
            <person name="Kramer G.J."/>
            <person name="Nodwell J.R."/>
        </authorList>
    </citation>
    <scope>NUCLEOTIDE SEQUENCE [LARGE SCALE GENOMIC DNA]</scope>
    <source>
        <strain evidence="5 6">ATCC 34164</strain>
    </source>
</reference>
<evidence type="ECO:0000256" key="2">
    <source>
        <dbReference type="ARBA" id="ARBA00023315"/>
    </source>
</evidence>
<name>A0A2H4SBU7_CORMI</name>
<dbReference type="VEuPathDB" id="FungiDB:CCM_02885"/>
<dbReference type="EMBL" id="CP023323">
    <property type="protein sequence ID" value="ATY60590.1"/>
    <property type="molecule type" value="Genomic_DNA"/>
</dbReference>
<dbReference type="VEuPathDB" id="FungiDB:A9K55_006068"/>
<protein>
    <submittedName>
        <fullName evidence="5">Acetyltransferase</fullName>
    </submittedName>
</protein>
<sequence>MSLPLHFLDSNERPTTEAGAVLFETSRLVIRRFLVTDAPSLAAALNQKEVVAQLSDRFRYPFTVSDAETAISLSFPSEQDNQLTAPYPRSVAVCIKPNTADNSSPEPRLIGSMVAHAGKDMAYRTWSLGYALTPEVWGRGFAAEAVTGLRDWVFETWPRLARLEASVFSTNPASAKVLLKAGFREEGLRRACLEKDGVLLDARQFAILRGDCRVQLAN</sequence>
<evidence type="ECO:0000256" key="3">
    <source>
        <dbReference type="ARBA" id="ARBA00038502"/>
    </source>
</evidence>
<evidence type="ECO:0000313" key="6">
    <source>
        <dbReference type="Proteomes" id="UP000323067"/>
    </source>
</evidence>
<dbReference type="SUPFAM" id="SSF55729">
    <property type="entry name" value="Acyl-CoA N-acyltransferases (Nat)"/>
    <property type="match status" value="1"/>
</dbReference>
<dbReference type="Gene3D" id="3.40.630.30">
    <property type="match status" value="1"/>
</dbReference>
<dbReference type="AlphaFoldDB" id="A0A2H4SBU7"/>
<evidence type="ECO:0000259" key="4">
    <source>
        <dbReference type="Pfam" id="PF13302"/>
    </source>
</evidence>
<evidence type="ECO:0000313" key="5">
    <source>
        <dbReference type="EMBL" id="ATY60590.1"/>
    </source>
</evidence>
<evidence type="ECO:0000256" key="1">
    <source>
        <dbReference type="ARBA" id="ARBA00022679"/>
    </source>
</evidence>
<dbReference type="PANTHER" id="PTHR43792">
    <property type="entry name" value="GNAT FAMILY, PUTATIVE (AFU_ORTHOLOGUE AFUA_3G00765)-RELATED-RELATED"/>
    <property type="match status" value="1"/>
</dbReference>
<keyword evidence="2" id="KW-0012">Acyltransferase</keyword>
<dbReference type="PANTHER" id="PTHR43792:SF8">
    <property type="entry name" value="[RIBOSOMAL PROTEIN US5]-ALANINE N-ACETYLTRANSFERASE"/>
    <property type="match status" value="1"/>
</dbReference>
<dbReference type="OrthoDB" id="630895at2759"/>
<keyword evidence="1 5" id="KW-0808">Transferase</keyword>
<comment type="similarity">
    <text evidence="3">Belongs to the acetyltransferase family. RimJ subfamily.</text>
</comment>
<proteinExistence type="inferred from homology"/>